<organism evidence="2 4">
    <name type="scientific">Cucumis melo var. makuwa</name>
    <name type="common">Oriental melon</name>
    <dbReference type="NCBI Taxonomy" id="1194695"/>
    <lineage>
        <taxon>Eukaryota</taxon>
        <taxon>Viridiplantae</taxon>
        <taxon>Streptophyta</taxon>
        <taxon>Embryophyta</taxon>
        <taxon>Tracheophyta</taxon>
        <taxon>Spermatophyta</taxon>
        <taxon>Magnoliopsida</taxon>
        <taxon>eudicotyledons</taxon>
        <taxon>Gunneridae</taxon>
        <taxon>Pentapetalae</taxon>
        <taxon>rosids</taxon>
        <taxon>fabids</taxon>
        <taxon>Cucurbitales</taxon>
        <taxon>Cucurbitaceae</taxon>
        <taxon>Benincaseae</taxon>
        <taxon>Cucumis</taxon>
    </lineage>
</organism>
<proteinExistence type="predicted"/>
<sequence>MKDKPLRHRALSPLPSSSSVLVAICRHTLRGSSRIACKVLLLEGVGSSSQTPTTSTPRRRAQSRLLKLERQVVVNGRIPMTIAPGWADDVGREYIEVVKGDLQVFVLDFNDQAMNRTRDVKWHVRASLRDVEADREIAVDHVTQLSRTNKSRSRGLGFRYAPVSLFFIVDRAVIFSVVSLSKHQVELLKSNLHQPSESHALVSCSLRSSQVHPSRHSFASRTLSDRLCQAELFPTSKPHVHSSSLTSHARLNHLSRTRKRPSRMPFPLDPSRLADLLFIQLVFESLSLFFVIFQPILGVQLTLSVRVVPIWCSFGFTEGQFVLGVLSSSPKANFVLGVPLGSSKTRDVPTGSLDCVCSETRQFRGKSRCKGRGKLVNDKK</sequence>
<name>A0A5D3BAS6_CUCMM</name>
<dbReference type="Proteomes" id="UP000321393">
    <property type="component" value="Unassembled WGS sequence"/>
</dbReference>
<dbReference type="EMBL" id="SSTD01020139">
    <property type="protein sequence ID" value="TYJ95585.1"/>
    <property type="molecule type" value="Genomic_DNA"/>
</dbReference>
<reference evidence="3 4" key="1">
    <citation type="submission" date="2019-08" db="EMBL/GenBank/DDBJ databases">
        <title>Draft genome sequences of two oriental melons (Cucumis melo L. var makuwa).</title>
        <authorList>
            <person name="Kwon S.-Y."/>
        </authorList>
    </citation>
    <scope>NUCLEOTIDE SEQUENCE [LARGE SCALE GENOMIC DNA]</scope>
    <source>
        <strain evidence="4">cv. Chang Bougi</strain>
        <strain evidence="3">cv. SW 3</strain>
        <tissue evidence="2">Leaf</tissue>
    </source>
</reference>
<dbReference type="EMBL" id="SSTE01005687">
    <property type="protein sequence ID" value="KAA0060211.1"/>
    <property type="molecule type" value="Genomic_DNA"/>
</dbReference>
<dbReference type="AlphaFoldDB" id="A0A5D3BAS6"/>
<evidence type="ECO:0000313" key="3">
    <source>
        <dbReference type="Proteomes" id="UP000321393"/>
    </source>
</evidence>
<gene>
    <name evidence="2" type="ORF">E5676_scaffold767G00980</name>
    <name evidence="1" type="ORF">E6C27_scaffold386G00320</name>
</gene>
<evidence type="ECO:0000313" key="1">
    <source>
        <dbReference type="EMBL" id="KAA0060211.1"/>
    </source>
</evidence>
<accession>A0A5D3BAS6</accession>
<dbReference type="Proteomes" id="UP000321947">
    <property type="component" value="Unassembled WGS sequence"/>
</dbReference>
<comment type="caution">
    <text evidence="2">The sequence shown here is derived from an EMBL/GenBank/DDBJ whole genome shotgun (WGS) entry which is preliminary data.</text>
</comment>
<evidence type="ECO:0000313" key="2">
    <source>
        <dbReference type="EMBL" id="TYJ95585.1"/>
    </source>
</evidence>
<protein>
    <submittedName>
        <fullName evidence="2">CACTA en-spm transposon protein</fullName>
    </submittedName>
</protein>
<evidence type="ECO:0000313" key="4">
    <source>
        <dbReference type="Proteomes" id="UP000321947"/>
    </source>
</evidence>